<dbReference type="EMBL" id="JAMZMM010000003">
    <property type="protein sequence ID" value="MCP2726978.1"/>
    <property type="molecule type" value="Genomic_DNA"/>
</dbReference>
<organism evidence="1 2">
    <name type="scientific">Limnofasciculus baicalensis BBK-W-15</name>
    <dbReference type="NCBI Taxonomy" id="2699891"/>
    <lineage>
        <taxon>Bacteria</taxon>
        <taxon>Bacillati</taxon>
        <taxon>Cyanobacteriota</taxon>
        <taxon>Cyanophyceae</taxon>
        <taxon>Coleofasciculales</taxon>
        <taxon>Coleofasciculaceae</taxon>
        <taxon>Limnofasciculus</taxon>
        <taxon>Limnofasciculus baicalensis</taxon>
    </lineage>
</organism>
<evidence type="ECO:0000313" key="2">
    <source>
        <dbReference type="Proteomes" id="UP001204953"/>
    </source>
</evidence>
<comment type="caution">
    <text evidence="1">The sequence shown here is derived from an EMBL/GenBank/DDBJ whole genome shotgun (WGS) entry which is preliminary data.</text>
</comment>
<gene>
    <name evidence="1" type="ORF">NJ959_00610</name>
</gene>
<keyword evidence="2" id="KW-1185">Reference proteome</keyword>
<dbReference type="RefSeq" id="WP_254009794.1">
    <property type="nucleotide sequence ID" value="NZ_JAMZMM010000003.1"/>
</dbReference>
<dbReference type="Proteomes" id="UP001204953">
    <property type="component" value="Unassembled WGS sequence"/>
</dbReference>
<proteinExistence type="predicted"/>
<evidence type="ECO:0000313" key="1">
    <source>
        <dbReference type="EMBL" id="MCP2726978.1"/>
    </source>
</evidence>
<sequence>MARLKIVNNFNSSFVLDPEARENLFALLIGETFRNQIATQIQCQDIEFTELLFQPVPYSEGTPKGMPREYEKYQESDDHIIINVPPNFMFKAKIFQPSRLCAIYQKIR</sequence>
<protein>
    <submittedName>
        <fullName evidence="1">Uncharacterized protein</fullName>
    </submittedName>
</protein>
<dbReference type="AlphaFoldDB" id="A0AAE3GNQ3"/>
<reference evidence="1" key="1">
    <citation type="submission" date="2022-06" db="EMBL/GenBank/DDBJ databases">
        <title>New cyanobacteria of genus Symplocastrum in benthos of Lake Baikal.</title>
        <authorList>
            <person name="Sorokovikova E."/>
            <person name="Tikhonova I."/>
            <person name="Krasnopeev A."/>
            <person name="Evseev P."/>
            <person name="Gladkikh A."/>
            <person name="Belykh O."/>
        </authorList>
    </citation>
    <scope>NUCLEOTIDE SEQUENCE</scope>
    <source>
        <strain evidence="1">BBK-W-15</strain>
    </source>
</reference>
<name>A0AAE3GNQ3_9CYAN</name>
<accession>A0AAE3GNQ3</accession>